<keyword evidence="7 9" id="KW-0131">Cell cycle</keyword>
<keyword evidence="9" id="KW-0539">Nucleus</keyword>
<dbReference type="InterPro" id="IPR013255">
    <property type="entry name" value="Spc25_C"/>
</dbReference>
<keyword evidence="9" id="KW-0995">Kinetochore</keyword>
<keyword evidence="6" id="KW-0175">Coiled coil</keyword>
<evidence type="ECO:0000256" key="7">
    <source>
        <dbReference type="ARBA" id="ARBA00023306"/>
    </source>
</evidence>
<evidence type="ECO:0000259" key="10">
    <source>
        <dbReference type="Pfam" id="PF08234"/>
    </source>
</evidence>
<sequence>MEYHHRASDVNTQIRMAFHNLNPVLQECSTNCETWGRNRISQLARDEMEHEKTLTQYKDELFDIYKDEMKVQATVQAQIDLGREHCGYTDTVTKNRESKFIESKDAILDDLLPFNQFCGLDVEILDGMVEFIFTLLDPQHPDRPFHFRIGVDDKENFIVEGVKPQVDYKEAYEKLQADNHFPRFVRNMRKLFKAYVIDHPDAMLE</sequence>
<evidence type="ECO:0000256" key="4">
    <source>
        <dbReference type="ARBA" id="ARBA00022618"/>
    </source>
</evidence>
<feature type="domain" description="Chromosome segregation protein Spc25 C-terminal" evidence="10">
    <location>
        <begin position="127"/>
        <end position="193"/>
    </location>
</feature>
<proteinExistence type="inferred from homology"/>
<name>A0A7S4C8K1_9EUGL</name>
<evidence type="ECO:0000256" key="1">
    <source>
        <dbReference type="ARBA" id="ARBA00004584"/>
    </source>
</evidence>
<comment type="subunit">
    <text evidence="9">Component of the NDC80 complex.</text>
</comment>
<evidence type="ECO:0000256" key="2">
    <source>
        <dbReference type="ARBA" id="ARBA00006379"/>
    </source>
</evidence>
<evidence type="ECO:0000256" key="5">
    <source>
        <dbReference type="ARBA" id="ARBA00022776"/>
    </source>
</evidence>
<evidence type="ECO:0000313" key="11">
    <source>
        <dbReference type="EMBL" id="CAE0790060.1"/>
    </source>
</evidence>
<comment type="similarity">
    <text evidence="2 9">Belongs to the SPC25 family.</text>
</comment>
<keyword evidence="3 9" id="KW-0158">Chromosome</keyword>
<dbReference type="EMBL" id="HBJA01003646">
    <property type="protein sequence ID" value="CAE0790060.1"/>
    <property type="molecule type" value="Transcribed_RNA"/>
</dbReference>
<keyword evidence="8 9" id="KW-0137">Centromere</keyword>
<dbReference type="CDD" id="cd23784">
    <property type="entry name" value="RWD_Spc25"/>
    <property type="match status" value="1"/>
</dbReference>
<gene>
    <name evidence="11" type="ORF">EGYM00163_LOCUS1174</name>
</gene>
<comment type="function">
    <text evidence="9">Acts as a component of the essential kinetochore-associated NDC80 complex, which is required for chromosome segregation and spindle checkpoint activity.</text>
</comment>
<dbReference type="Pfam" id="PF08234">
    <property type="entry name" value="Spindle_Spc25"/>
    <property type="match status" value="1"/>
</dbReference>
<dbReference type="Gene3D" id="3.30.457.50">
    <property type="entry name" value="Chromosome segregation protein Spc25"/>
    <property type="match status" value="1"/>
</dbReference>
<dbReference type="InterPro" id="IPR045143">
    <property type="entry name" value="Spc25"/>
</dbReference>
<evidence type="ECO:0000256" key="3">
    <source>
        <dbReference type="ARBA" id="ARBA00022454"/>
    </source>
</evidence>
<dbReference type="PANTHER" id="PTHR14281:SF0">
    <property type="entry name" value="KINETOCHORE PROTEIN SPC25"/>
    <property type="match status" value="1"/>
</dbReference>
<keyword evidence="4 9" id="KW-0132">Cell division</keyword>
<keyword evidence="5 9" id="KW-0498">Mitosis</keyword>
<dbReference type="AlphaFoldDB" id="A0A7S4C8K1"/>
<accession>A0A7S4C8K1</accession>
<protein>
    <recommendedName>
        <fullName evidence="9">Kinetochore protein SPC25</fullName>
    </recommendedName>
</protein>
<dbReference type="GO" id="GO:0051301">
    <property type="term" value="P:cell division"/>
    <property type="evidence" value="ECO:0007669"/>
    <property type="project" value="UniProtKB-UniRule"/>
</dbReference>
<dbReference type="PANTHER" id="PTHR14281">
    <property type="entry name" value="KINETOCHORE PROTEIN SPC25-RELATED"/>
    <property type="match status" value="1"/>
</dbReference>
<comment type="subcellular location">
    <subcellularLocation>
        <location evidence="1">Chromosome</location>
        <location evidence="1">Centromere</location>
    </subcellularLocation>
    <subcellularLocation>
        <location evidence="9">Nucleus</location>
    </subcellularLocation>
    <subcellularLocation>
        <location evidence="9">Chromosome</location>
        <location evidence="9">Centromere</location>
        <location evidence="9">Kinetochore</location>
    </subcellularLocation>
</comment>
<evidence type="ECO:0000256" key="8">
    <source>
        <dbReference type="ARBA" id="ARBA00023328"/>
    </source>
</evidence>
<reference evidence="11" key="1">
    <citation type="submission" date="2021-01" db="EMBL/GenBank/DDBJ databases">
        <authorList>
            <person name="Corre E."/>
            <person name="Pelletier E."/>
            <person name="Niang G."/>
            <person name="Scheremetjew M."/>
            <person name="Finn R."/>
            <person name="Kale V."/>
            <person name="Holt S."/>
            <person name="Cochrane G."/>
            <person name="Meng A."/>
            <person name="Brown T."/>
            <person name="Cohen L."/>
        </authorList>
    </citation>
    <scope>NUCLEOTIDE SEQUENCE</scope>
    <source>
        <strain evidence="11">CCMP1594</strain>
    </source>
</reference>
<dbReference type="GO" id="GO:0031262">
    <property type="term" value="C:Ndc80 complex"/>
    <property type="evidence" value="ECO:0007669"/>
    <property type="project" value="InterPro"/>
</dbReference>
<dbReference type="GO" id="GO:0005634">
    <property type="term" value="C:nucleus"/>
    <property type="evidence" value="ECO:0007669"/>
    <property type="project" value="UniProtKB-SubCell"/>
</dbReference>
<evidence type="ECO:0000256" key="9">
    <source>
        <dbReference type="RuleBase" id="RU367150"/>
    </source>
</evidence>
<evidence type="ECO:0000256" key="6">
    <source>
        <dbReference type="ARBA" id="ARBA00023054"/>
    </source>
</evidence>
<dbReference type="GO" id="GO:0007059">
    <property type="term" value="P:chromosome segregation"/>
    <property type="evidence" value="ECO:0007669"/>
    <property type="project" value="InterPro"/>
</dbReference>
<organism evidence="11">
    <name type="scientific">Eutreptiella gymnastica</name>
    <dbReference type="NCBI Taxonomy" id="73025"/>
    <lineage>
        <taxon>Eukaryota</taxon>
        <taxon>Discoba</taxon>
        <taxon>Euglenozoa</taxon>
        <taxon>Euglenida</taxon>
        <taxon>Spirocuta</taxon>
        <taxon>Euglenophyceae</taxon>
        <taxon>Eutreptiales</taxon>
        <taxon>Eutreptiaceae</taxon>
        <taxon>Eutreptiella</taxon>
    </lineage>
</organism>